<evidence type="ECO:0000313" key="3">
    <source>
        <dbReference type="Proteomes" id="UP000198460"/>
    </source>
</evidence>
<protein>
    <recommendedName>
        <fullName evidence="4">DUF3022 domain-containing protein</fullName>
    </recommendedName>
</protein>
<feature type="region of interest" description="Disordered" evidence="1">
    <location>
        <begin position="1"/>
        <end position="27"/>
    </location>
</feature>
<organism evidence="2 3">
    <name type="scientific">Burkholderia singularis</name>
    <dbReference type="NCBI Taxonomy" id="1503053"/>
    <lineage>
        <taxon>Bacteria</taxon>
        <taxon>Pseudomonadati</taxon>
        <taxon>Pseudomonadota</taxon>
        <taxon>Betaproteobacteria</taxon>
        <taxon>Burkholderiales</taxon>
        <taxon>Burkholderiaceae</taxon>
        <taxon>Burkholderia</taxon>
        <taxon>pseudomallei group</taxon>
    </lineage>
</organism>
<name>A0A238H2N3_9BURK</name>
<evidence type="ECO:0000313" key="2">
    <source>
        <dbReference type="EMBL" id="SMF99482.1"/>
    </source>
</evidence>
<evidence type="ECO:0008006" key="4">
    <source>
        <dbReference type="Google" id="ProtNLM"/>
    </source>
</evidence>
<sequence>MAFAEKRRNSSVFMSDTGVERPGSPVGYRCSRRRTGTAPWPALADGRAALIQENTMQSSFQSRLAQAEIDDGVDDGGFDTTVHLDVETGRIIFHAAWAVAADAPPVSTHHSVVLTLDCSTMARYADLDDGARRRVHAMLHETVQQKLERLPEGQAQTLSVELSDAMLDAVRRLQ</sequence>
<proteinExistence type="predicted"/>
<evidence type="ECO:0000256" key="1">
    <source>
        <dbReference type="SAM" id="MobiDB-lite"/>
    </source>
</evidence>
<dbReference type="EMBL" id="FXAN01000041">
    <property type="protein sequence ID" value="SMF99482.1"/>
    <property type="molecule type" value="Genomic_DNA"/>
</dbReference>
<dbReference type="AlphaFoldDB" id="A0A238H2N3"/>
<gene>
    <name evidence="2" type="ORF">BSIN_2500</name>
</gene>
<reference evidence="2 3" key="1">
    <citation type="submission" date="2017-04" db="EMBL/GenBank/DDBJ databases">
        <authorList>
            <person name="Afonso C.L."/>
            <person name="Miller P.J."/>
            <person name="Scott M.A."/>
            <person name="Spackman E."/>
            <person name="Goraichik I."/>
            <person name="Dimitrov K.M."/>
            <person name="Suarez D.L."/>
            <person name="Swayne D.E."/>
        </authorList>
    </citation>
    <scope>NUCLEOTIDE SEQUENCE [LARGE SCALE GENOMIC DNA]</scope>
    <source>
        <strain evidence="2">LMG 28154</strain>
    </source>
</reference>
<dbReference type="Proteomes" id="UP000198460">
    <property type="component" value="Unassembled WGS sequence"/>
</dbReference>
<accession>A0A238H2N3</accession>